<evidence type="ECO:0000313" key="2">
    <source>
        <dbReference type="EMBL" id="CAB4848307.1"/>
    </source>
</evidence>
<sequence>MSPVTATPYVGMRIPDIVTEITTAQLFLFSAATWNPHRIHYDKPYAQSEQFEDVVVQSHLHACLLSQAALAPFGPGATIRSISWQNRAPAYPGDTLVVSGEVTEVGEADGRVLATIALLEHRSGNIVCVRATATVAVPSMSTAGEGA</sequence>
<dbReference type="InterPro" id="IPR002539">
    <property type="entry name" value="MaoC-like_dom"/>
</dbReference>
<proteinExistence type="predicted"/>
<evidence type="ECO:0000259" key="1">
    <source>
        <dbReference type="Pfam" id="PF01575"/>
    </source>
</evidence>
<dbReference type="PANTHER" id="PTHR28152:SF1">
    <property type="entry name" value="HYDROXYACYL-THIOESTER DEHYDRATASE TYPE 2, MITOCHONDRIAL"/>
    <property type="match status" value="1"/>
</dbReference>
<gene>
    <name evidence="2" type="ORF">UFOPK3268_00584</name>
    <name evidence="3" type="ORF">UFOPK4150_01204</name>
</gene>
<dbReference type="Pfam" id="PF01575">
    <property type="entry name" value="MaoC_dehydratas"/>
    <property type="match status" value="1"/>
</dbReference>
<name>A0A6J7BRE9_9ZZZZ</name>
<dbReference type="GO" id="GO:0005739">
    <property type="term" value="C:mitochondrion"/>
    <property type="evidence" value="ECO:0007669"/>
    <property type="project" value="TreeGrafter"/>
</dbReference>
<protein>
    <submittedName>
        <fullName evidence="2">Unannotated protein</fullName>
    </submittedName>
</protein>
<dbReference type="InterPro" id="IPR052741">
    <property type="entry name" value="Mitochondrial_HTD2"/>
</dbReference>
<dbReference type="Gene3D" id="3.10.129.10">
    <property type="entry name" value="Hotdog Thioesterase"/>
    <property type="match status" value="1"/>
</dbReference>
<dbReference type="SUPFAM" id="SSF54637">
    <property type="entry name" value="Thioesterase/thiol ester dehydrase-isomerase"/>
    <property type="match status" value="1"/>
</dbReference>
<accession>A0A6J7BRE9</accession>
<dbReference type="InterPro" id="IPR029069">
    <property type="entry name" value="HotDog_dom_sf"/>
</dbReference>
<dbReference type="GO" id="GO:0019171">
    <property type="term" value="F:(3R)-hydroxyacyl-[acyl-carrier-protein] dehydratase activity"/>
    <property type="evidence" value="ECO:0007669"/>
    <property type="project" value="TreeGrafter"/>
</dbReference>
<dbReference type="EMBL" id="CAFBPU010000022">
    <property type="protein sequence ID" value="CAB5032955.1"/>
    <property type="molecule type" value="Genomic_DNA"/>
</dbReference>
<organism evidence="2">
    <name type="scientific">freshwater metagenome</name>
    <dbReference type="NCBI Taxonomy" id="449393"/>
    <lineage>
        <taxon>unclassified sequences</taxon>
        <taxon>metagenomes</taxon>
        <taxon>ecological metagenomes</taxon>
    </lineage>
</organism>
<reference evidence="2" key="1">
    <citation type="submission" date="2020-05" db="EMBL/GenBank/DDBJ databases">
        <authorList>
            <person name="Chiriac C."/>
            <person name="Salcher M."/>
            <person name="Ghai R."/>
            <person name="Kavagutti S V."/>
        </authorList>
    </citation>
    <scope>NUCLEOTIDE SEQUENCE</scope>
</reference>
<dbReference type="PANTHER" id="PTHR28152">
    <property type="entry name" value="HYDROXYACYL-THIOESTER DEHYDRATASE TYPE 2, MITOCHONDRIAL"/>
    <property type="match status" value="1"/>
</dbReference>
<evidence type="ECO:0000313" key="3">
    <source>
        <dbReference type="EMBL" id="CAB5032955.1"/>
    </source>
</evidence>
<dbReference type="EMBL" id="CAFBIZ010000055">
    <property type="protein sequence ID" value="CAB4848307.1"/>
    <property type="molecule type" value="Genomic_DNA"/>
</dbReference>
<feature type="domain" description="MaoC-like" evidence="1">
    <location>
        <begin position="20"/>
        <end position="110"/>
    </location>
</feature>
<dbReference type="AlphaFoldDB" id="A0A6J7BRE9"/>